<protein>
    <submittedName>
        <fullName evidence="1">Uncharacterized protein</fullName>
    </submittedName>
</protein>
<organism evidence="1 2">
    <name type="scientific">Paraglaciecola chathamensis S18K6</name>
    <dbReference type="NCBI Taxonomy" id="1127672"/>
    <lineage>
        <taxon>Bacteria</taxon>
        <taxon>Pseudomonadati</taxon>
        <taxon>Pseudomonadota</taxon>
        <taxon>Gammaproteobacteria</taxon>
        <taxon>Alteromonadales</taxon>
        <taxon>Alteromonadaceae</taxon>
        <taxon>Paraglaciecola</taxon>
    </lineage>
</organism>
<proteinExistence type="predicted"/>
<evidence type="ECO:0000313" key="1">
    <source>
        <dbReference type="EMBL" id="GAC08428.1"/>
    </source>
</evidence>
<dbReference type="Proteomes" id="UP000006320">
    <property type="component" value="Unassembled WGS sequence"/>
</dbReference>
<accession>A0AAV3UTF5</accession>
<comment type="caution">
    <text evidence="1">The sequence shown here is derived from an EMBL/GenBank/DDBJ whole genome shotgun (WGS) entry which is preliminary data.</text>
</comment>
<reference evidence="1 2" key="1">
    <citation type="journal article" date="2017" name="Antonie Van Leeuwenhoek">
        <title>Rhizobium rhizosphaerae sp. nov., a novel species isolated from rice rhizosphere.</title>
        <authorList>
            <person name="Zhao J.J."/>
            <person name="Zhang J."/>
            <person name="Zhang R.J."/>
            <person name="Zhang C.W."/>
            <person name="Yin H.Q."/>
            <person name="Zhang X.X."/>
        </authorList>
    </citation>
    <scope>NUCLEOTIDE SEQUENCE [LARGE SCALE GENOMIC DNA]</scope>
    <source>
        <strain evidence="1 2">S18K6</strain>
    </source>
</reference>
<dbReference type="AlphaFoldDB" id="A0AAV3UTF5"/>
<sequence length="65" mass="7396">MPAQAHLVFGYTQLEIAMYLAHQEHKASSLYALKNLNYSFENYLSLGTACANTHYLKLTQSMLNK</sequence>
<name>A0AAV3UTF5_9ALTE</name>
<evidence type="ECO:0000313" key="2">
    <source>
        <dbReference type="Proteomes" id="UP000006320"/>
    </source>
</evidence>
<gene>
    <name evidence="1" type="ORF">GCHA_0464</name>
</gene>
<dbReference type="EMBL" id="BAEM01000007">
    <property type="protein sequence ID" value="GAC08428.1"/>
    <property type="molecule type" value="Genomic_DNA"/>
</dbReference>